<sequence length="280" mass="30416">MKSAWASPGFGVFFILFGILLYFDSVLLAFGNLLFLTGLSLIIGLRRTFSFFFQRHKLKGTSFFLGGVAIVLLRWPLLGMLLEAYGFISLFKGFFPVVFGFLGNAFNIPFLSTAVPEASRLLQLNGLNRPPGGQASGHTVDLPLPLRMISLAPWQLLLLLCVATFGEPLAKVAPVVNPGPTGQWSGPQELVNAWEKGSQYAESKPGAAGLRPRRTSPCPPVESPAGRQRPLCASGSRLIPAPRGAVLVQREKDLSAYNWNSFGLRYGRRQAARAARAARG</sequence>
<dbReference type="PANTHER" id="PTHR16955:SF6">
    <property type="entry name" value="METASTASIS-SUPPRESSOR KISS-1"/>
    <property type="match status" value="1"/>
</dbReference>
<dbReference type="EMBL" id="BAAFST010000001">
    <property type="protein sequence ID" value="GAB1285430.1"/>
    <property type="molecule type" value="Genomic_DNA"/>
</dbReference>
<keyword evidence="8" id="KW-1185">Reference proteome</keyword>
<comment type="caution">
    <text evidence="7">The sequence shown here is derived from an EMBL/GenBank/DDBJ whole genome shotgun (WGS) entry which is preliminary data.</text>
</comment>
<protein>
    <submittedName>
        <fullName evidence="7">Metastasis-suppressor KiSS-1</fullName>
    </submittedName>
</protein>
<keyword evidence="2 6" id="KW-0812">Transmembrane</keyword>
<evidence type="ECO:0000313" key="8">
    <source>
        <dbReference type="Proteomes" id="UP001623349"/>
    </source>
</evidence>
<feature type="transmembrane region" description="Helical" evidence="6">
    <location>
        <begin position="94"/>
        <end position="115"/>
    </location>
</feature>
<dbReference type="InterPro" id="IPR007305">
    <property type="entry name" value="Vesicle_transpt_Got1/SFT2"/>
</dbReference>
<dbReference type="PANTHER" id="PTHR16955">
    <property type="entry name" value="METASTASIS-SUPPRESSOR KISS-1"/>
    <property type="match status" value="1"/>
</dbReference>
<evidence type="ECO:0000256" key="1">
    <source>
        <dbReference type="ARBA" id="ARBA00004141"/>
    </source>
</evidence>
<accession>A0ABQ0EEB7</accession>
<evidence type="ECO:0000256" key="4">
    <source>
        <dbReference type="ARBA" id="ARBA00023136"/>
    </source>
</evidence>
<dbReference type="InterPro" id="IPR020207">
    <property type="entry name" value="Metastasis-suppressor_KiSS-1"/>
</dbReference>
<organism evidence="7 8">
    <name type="scientific">Apodemus speciosus</name>
    <name type="common">Large Japanese field mouse</name>
    <dbReference type="NCBI Taxonomy" id="105296"/>
    <lineage>
        <taxon>Eukaryota</taxon>
        <taxon>Metazoa</taxon>
        <taxon>Chordata</taxon>
        <taxon>Craniata</taxon>
        <taxon>Vertebrata</taxon>
        <taxon>Euteleostomi</taxon>
        <taxon>Mammalia</taxon>
        <taxon>Eutheria</taxon>
        <taxon>Euarchontoglires</taxon>
        <taxon>Glires</taxon>
        <taxon>Rodentia</taxon>
        <taxon>Myomorpha</taxon>
        <taxon>Muroidea</taxon>
        <taxon>Muridae</taxon>
        <taxon>Murinae</taxon>
        <taxon>Apodemus</taxon>
    </lineage>
</organism>
<evidence type="ECO:0000313" key="7">
    <source>
        <dbReference type="EMBL" id="GAB1285430.1"/>
    </source>
</evidence>
<keyword evidence="3 6" id="KW-1133">Transmembrane helix</keyword>
<feature type="region of interest" description="Disordered" evidence="5">
    <location>
        <begin position="202"/>
        <end position="233"/>
    </location>
</feature>
<reference evidence="7 8" key="1">
    <citation type="submission" date="2024-08" db="EMBL/GenBank/DDBJ databases">
        <title>The draft genome of Apodemus speciosus.</title>
        <authorList>
            <person name="Nabeshima K."/>
            <person name="Suzuki S."/>
            <person name="Onuma M."/>
        </authorList>
    </citation>
    <scope>NUCLEOTIDE SEQUENCE [LARGE SCALE GENOMIC DNA]</scope>
    <source>
        <strain evidence="7">IB14-021</strain>
    </source>
</reference>
<name>A0ABQ0EEB7_APOSI</name>
<feature type="transmembrane region" description="Helical" evidence="6">
    <location>
        <begin position="63"/>
        <end position="88"/>
    </location>
</feature>
<dbReference type="Pfam" id="PF04178">
    <property type="entry name" value="Got1"/>
    <property type="match status" value="1"/>
</dbReference>
<feature type="transmembrane region" description="Helical" evidence="6">
    <location>
        <begin position="12"/>
        <end position="42"/>
    </location>
</feature>
<proteinExistence type="predicted"/>
<keyword evidence="4 6" id="KW-0472">Membrane</keyword>
<evidence type="ECO:0000256" key="5">
    <source>
        <dbReference type="SAM" id="MobiDB-lite"/>
    </source>
</evidence>
<evidence type="ECO:0000256" key="3">
    <source>
        <dbReference type="ARBA" id="ARBA00022989"/>
    </source>
</evidence>
<dbReference type="Pfam" id="PF15152">
    <property type="entry name" value="Kisspeptin"/>
    <property type="match status" value="1"/>
</dbReference>
<comment type="subcellular location">
    <subcellularLocation>
        <location evidence="1">Membrane</location>
        <topology evidence="1">Multi-pass membrane protein</topology>
    </subcellularLocation>
</comment>
<evidence type="ECO:0000256" key="6">
    <source>
        <dbReference type="SAM" id="Phobius"/>
    </source>
</evidence>
<dbReference type="Proteomes" id="UP001623349">
    <property type="component" value="Unassembled WGS sequence"/>
</dbReference>
<evidence type="ECO:0000256" key="2">
    <source>
        <dbReference type="ARBA" id="ARBA00022692"/>
    </source>
</evidence>
<gene>
    <name evidence="7" type="ORF">APTSU1_000066000</name>
</gene>